<dbReference type="PRINTS" id="PR01034">
    <property type="entry name" value="RIBOSOMALS12"/>
</dbReference>
<dbReference type="GO" id="GO:0015935">
    <property type="term" value="C:small ribosomal subunit"/>
    <property type="evidence" value="ECO:0007669"/>
    <property type="project" value="InterPro"/>
</dbReference>
<evidence type="ECO:0000256" key="1">
    <source>
        <dbReference type="ARBA" id="ARBA00005657"/>
    </source>
</evidence>
<sequence length="174" mass="19271">MTSLWRALALNTRLCATALPRAIPQRHVQPSAFLLLQQYRSFHASPPTAATMNQAMKRKKRPVRRTQLSKSPLLDTSPQKKGVCTQIIIAKPKKPNSAKRKVARVKLTNGNSLQAYIQGEGHNLQEHSVVLVRGGRSKDLPGVKYKVVRGALDFAGVPGRMTARSRYGAKKPKK</sequence>
<dbReference type="FunFam" id="2.40.50.140:FF:000099">
    <property type="entry name" value="Ribosomal protein S12, mitochondrial"/>
    <property type="match status" value="1"/>
</dbReference>
<dbReference type="InterPro" id="IPR012340">
    <property type="entry name" value="NA-bd_OB-fold"/>
</dbReference>
<feature type="region of interest" description="Disordered" evidence="4">
    <location>
        <begin position="46"/>
        <end position="78"/>
    </location>
</feature>
<dbReference type="AlphaFoldDB" id="A0A284RF28"/>
<evidence type="ECO:0000313" key="5">
    <source>
        <dbReference type="EMBL" id="SJL07345.1"/>
    </source>
</evidence>
<protein>
    <submittedName>
        <fullName evidence="5">Related to 30S ribosomal protein S12</fullName>
    </submittedName>
</protein>
<dbReference type="GO" id="GO:0003735">
    <property type="term" value="F:structural constituent of ribosome"/>
    <property type="evidence" value="ECO:0007669"/>
    <property type="project" value="InterPro"/>
</dbReference>
<evidence type="ECO:0000256" key="2">
    <source>
        <dbReference type="ARBA" id="ARBA00022980"/>
    </source>
</evidence>
<dbReference type="Pfam" id="PF00164">
    <property type="entry name" value="Ribosom_S12_S23"/>
    <property type="match status" value="1"/>
</dbReference>
<dbReference type="PROSITE" id="PS00055">
    <property type="entry name" value="RIBOSOMAL_S12"/>
    <property type="match status" value="1"/>
</dbReference>
<dbReference type="STRING" id="47428.A0A284RF28"/>
<name>A0A284RF28_ARMOS</name>
<comment type="similarity">
    <text evidence="1">Belongs to the universal ribosomal protein uS12 family.</text>
</comment>
<dbReference type="SUPFAM" id="SSF50249">
    <property type="entry name" value="Nucleic acid-binding proteins"/>
    <property type="match status" value="1"/>
</dbReference>
<dbReference type="NCBIfam" id="TIGR00981">
    <property type="entry name" value="rpsL_bact"/>
    <property type="match status" value="1"/>
</dbReference>
<accession>A0A284RF28</accession>
<proteinExistence type="inferred from homology"/>
<keyword evidence="6" id="KW-1185">Reference proteome</keyword>
<reference evidence="6" key="1">
    <citation type="journal article" date="2017" name="Nat. Ecol. Evol.">
        <title>Genome expansion and lineage-specific genetic innovations in the forest pathogenic fungi Armillaria.</title>
        <authorList>
            <person name="Sipos G."/>
            <person name="Prasanna A.N."/>
            <person name="Walter M.C."/>
            <person name="O'Connor E."/>
            <person name="Balint B."/>
            <person name="Krizsan K."/>
            <person name="Kiss B."/>
            <person name="Hess J."/>
            <person name="Varga T."/>
            <person name="Slot J."/>
            <person name="Riley R."/>
            <person name="Boka B."/>
            <person name="Rigling D."/>
            <person name="Barry K."/>
            <person name="Lee J."/>
            <person name="Mihaltcheva S."/>
            <person name="LaButti K."/>
            <person name="Lipzen A."/>
            <person name="Waldron R."/>
            <person name="Moloney N.M."/>
            <person name="Sperisen C."/>
            <person name="Kredics L."/>
            <person name="Vagvoelgyi C."/>
            <person name="Patrignani A."/>
            <person name="Fitzpatrick D."/>
            <person name="Nagy I."/>
            <person name="Doyle S."/>
            <person name="Anderson J.B."/>
            <person name="Grigoriev I.V."/>
            <person name="Gueldener U."/>
            <person name="Muensterkoetter M."/>
            <person name="Nagy L.G."/>
        </authorList>
    </citation>
    <scope>NUCLEOTIDE SEQUENCE [LARGE SCALE GENOMIC DNA]</scope>
    <source>
        <strain evidence="6">C18/9</strain>
    </source>
</reference>
<feature type="compositionally biased region" description="Polar residues" evidence="4">
    <location>
        <begin position="66"/>
        <end position="78"/>
    </location>
</feature>
<dbReference type="EMBL" id="FUEG01000008">
    <property type="protein sequence ID" value="SJL07345.1"/>
    <property type="molecule type" value="Genomic_DNA"/>
</dbReference>
<dbReference type="OMA" id="VCIRVYT"/>
<evidence type="ECO:0000256" key="4">
    <source>
        <dbReference type="SAM" id="MobiDB-lite"/>
    </source>
</evidence>
<dbReference type="OrthoDB" id="361013at2759"/>
<dbReference type="GO" id="GO:0006412">
    <property type="term" value="P:translation"/>
    <property type="evidence" value="ECO:0007669"/>
    <property type="project" value="InterPro"/>
</dbReference>
<dbReference type="Gene3D" id="2.40.50.140">
    <property type="entry name" value="Nucleic acid-binding proteins"/>
    <property type="match status" value="1"/>
</dbReference>
<dbReference type="CDD" id="cd03368">
    <property type="entry name" value="Ribosomal_S12"/>
    <property type="match status" value="1"/>
</dbReference>
<gene>
    <name evidence="5" type="ORF">ARMOST_10692</name>
</gene>
<dbReference type="InterPro" id="IPR005679">
    <property type="entry name" value="Ribosomal_uS12_bac"/>
</dbReference>
<dbReference type="InterPro" id="IPR006032">
    <property type="entry name" value="Ribosomal_uS12"/>
</dbReference>
<organism evidence="5 6">
    <name type="scientific">Armillaria ostoyae</name>
    <name type="common">Armillaria root rot fungus</name>
    <dbReference type="NCBI Taxonomy" id="47428"/>
    <lineage>
        <taxon>Eukaryota</taxon>
        <taxon>Fungi</taxon>
        <taxon>Dikarya</taxon>
        <taxon>Basidiomycota</taxon>
        <taxon>Agaricomycotina</taxon>
        <taxon>Agaricomycetes</taxon>
        <taxon>Agaricomycetidae</taxon>
        <taxon>Agaricales</taxon>
        <taxon>Marasmiineae</taxon>
        <taxon>Physalacriaceae</taxon>
        <taxon>Armillaria</taxon>
    </lineage>
</organism>
<keyword evidence="3" id="KW-0687">Ribonucleoprotein</keyword>
<dbReference type="PANTHER" id="PTHR11652">
    <property type="entry name" value="30S RIBOSOMAL PROTEIN S12 FAMILY MEMBER"/>
    <property type="match status" value="1"/>
</dbReference>
<evidence type="ECO:0000256" key="3">
    <source>
        <dbReference type="ARBA" id="ARBA00023274"/>
    </source>
</evidence>
<dbReference type="Proteomes" id="UP000219338">
    <property type="component" value="Unassembled WGS sequence"/>
</dbReference>
<evidence type="ECO:0000313" key="6">
    <source>
        <dbReference type="Proteomes" id="UP000219338"/>
    </source>
</evidence>
<keyword evidence="2 5" id="KW-0689">Ribosomal protein</keyword>